<organism evidence="1 2">
    <name type="scientific">Bodo saltans</name>
    <name type="common">Flagellated protozoan</name>
    <dbReference type="NCBI Taxonomy" id="75058"/>
    <lineage>
        <taxon>Eukaryota</taxon>
        <taxon>Discoba</taxon>
        <taxon>Euglenozoa</taxon>
        <taxon>Kinetoplastea</taxon>
        <taxon>Metakinetoplastina</taxon>
        <taxon>Eubodonida</taxon>
        <taxon>Bodonidae</taxon>
        <taxon>Bodo</taxon>
    </lineage>
</organism>
<dbReference type="AlphaFoldDB" id="A0A0S4J6J3"/>
<name>A0A0S4J6J3_BODSA</name>
<gene>
    <name evidence="1" type="ORF">BSAL_90480</name>
</gene>
<dbReference type="EMBL" id="CYKH01001182">
    <property type="protein sequence ID" value="CUG85703.1"/>
    <property type="molecule type" value="Genomic_DNA"/>
</dbReference>
<evidence type="ECO:0000313" key="2">
    <source>
        <dbReference type="Proteomes" id="UP000051952"/>
    </source>
</evidence>
<accession>A0A0S4J6J3</accession>
<reference evidence="2" key="1">
    <citation type="submission" date="2015-09" db="EMBL/GenBank/DDBJ databases">
        <authorList>
            <consortium name="Pathogen Informatics"/>
        </authorList>
    </citation>
    <scope>NUCLEOTIDE SEQUENCE [LARGE SCALE GENOMIC DNA]</scope>
    <source>
        <strain evidence="2">Lake Konstanz</strain>
    </source>
</reference>
<keyword evidence="2" id="KW-1185">Reference proteome</keyword>
<sequence length="214" mass="23755">MTVSVDRREVIAQFEYKATCDTRRMLQNDDCVVFATELNDVNISGGSSSNGGLSASPPLLKSACALKFLRTTEASCADPTRTAFRKRPLPRRLCSCPGKRVVAAQSVTLLAKLLPRTAGHVAMTTFIAVTKTPLRRVHLEEVKVSSLRSNDSPYYLIDSSAWEFVFRTCLDGEAFVFQLEAPRIAYVLPHLMDHRDENSRNEKPQLGGLLPPQE</sequence>
<protein>
    <submittedName>
        <fullName evidence="1">Uncharacterized protein</fullName>
    </submittedName>
</protein>
<dbReference type="Proteomes" id="UP000051952">
    <property type="component" value="Unassembled WGS sequence"/>
</dbReference>
<feature type="non-terminal residue" evidence="1">
    <location>
        <position position="214"/>
    </location>
</feature>
<dbReference type="VEuPathDB" id="TriTrypDB:BSAL_90480"/>
<proteinExistence type="predicted"/>
<evidence type="ECO:0000313" key="1">
    <source>
        <dbReference type="EMBL" id="CUG85703.1"/>
    </source>
</evidence>